<dbReference type="EC" id="1.14.11.17" evidence="9"/>
<dbReference type="InterPro" id="IPR051323">
    <property type="entry name" value="AtsK-like"/>
</dbReference>
<dbReference type="RefSeq" id="WP_309804287.1">
    <property type="nucleotide sequence ID" value="NZ_JAVDRD010000001.1"/>
</dbReference>
<gene>
    <name evidence="9" type="ORF">J2792_000466</name>
</gene>
<evidence type="ECO:0000256" key="4">
    <source>
        <dbReference type="ARBA" id="ARBA00022964"/>
    </source>
</evidence>
<dbReference type="Proteomes" id="UP001184150">
    <property type="component" value="Unassembled WGS sequence"/>
</dbReference>
<accession>A0ABU1MH13</accession>
<comment type="cofactor">
    <cofactor evidence="1">
        <name>Fe(2+)</name>
        <dbReference type="ChEBI" id="CHEBI:29033"/>
    </cofactor>
</comment>
<comment type="similarity">
    <text evidence="2">Belongs to the TfdA dioxygenase family.</text>
</comment>
<dbReference type="GO" id="GO:0000908">
    <property type="term" value="F:taurine dioxygenase activity"/>
    <property type="evidence" value="ECO:0007669"/>
    <property type="project" value="UniProtKB-EC"/>
</dbReference>
<sequence length="321" mass="35044">MATIVASYPNAKDPASPLDIRPVTGRIGAEVHGLALSGDLDGPTVQAIEAALVRHKVLFFRGQQHLDNAEHEALTALFGDPVAHPTVPVAQGSRYLLELDSKEGYAASSWHTDVTFLAAYPKASILRGITIPEAGGDTLWANGETSYEGLPEPLRQLVNNLWAVHSNDYDYAATLAAAGTSADASDTAKERTLYHKSVFASTIYESEHPVVRVHPVSGERSLLLGHFVKRFLGLSEADSARLFNILQDHITKPENTVRWRWQPGDVAFWDNRSTQHRAIADFGLQRRTLRRATVAGDVPVGIDGRESRTTRQERATAGQPA</sequence>
<feature type="region of interest" description="Disordered" evidence="7">
    <location>
        <begin position="301"/>
        <end position="321"/>
    </location>
</feature>
<dbReference type="PANTHER" id="PTHR30468:SF5">
    <property type="entry name" value="ALPHA-KETOGLUTARATE-DEPENDENT SULFATE ESTER DIOXYGENASE"/>
    <property type="match status" value="1"/>
</dbReference>
<keyword evidence="10" id="KW-1185">Reference proteome</keyword>
<evidence type="ECO:0000256" key="5">
    <source>
        <dbReference type="ARBA" id="ARBA00023002"/>
    </source>
</evidence>
<evidence type="ECO:0000313" key="10">
    <source>
        <dbReference type="Proteomes" id="UP001184150"/>
    </source>
</evidence>
<keyword evidence="3" id="KW-0479">Metal-binding</keyword>
<keyword evidence="6" id="KW-0408">Iron</keyword>
<feature type="domain" description="TauD/TfdA-like" evidence="8">
    <location>
        <begin position="19"/>
        <end position="293"/>
    </location>
</feature>
<dbReference type="Gene3D" id="3.60.130.10">
    <property type="entry name" value="Clavaminate synthase-like"/>
    <property type="match status" value="1"/>
</dbReference>
<evidence type="ECO:0000256" key="6">
    <source>
        <dbReference type="ARBA" id="ARBA00023004"/>
    </source>
</evidence>
<feature type="compositionally biased region" description="Basic and acidic residues" evidence="7">
    <location>
        <begin position="303"/>
        <end position="314"/>
    </location>
</feature>
<dbReference type="InterPro" id="IPR003819">
    <property type="entry name" value="TauD/TfdA-like"/>
</dbReference>
<keyword evidence="4 9" id="KW-0223">Dioxygenase</keyword>
<comment type="caution">
    <text evidence="9">The sequence shown here is derived from an EMBL/GenBank/DDBJ whole genome shotgun (WGS) entry which is preliminary data.</text>
</comment>
<evidence type="ECO:0000256" key="3">
    <source>
        <dbReference type="ARBA" id="ARBA00022723"/>
    </source>
</evidence>
<protein>
    <submittedName>
        <fullName evidence="9">Taurine dioxygenase</fullName>
        <ecNumber evidence="9">1.14.11.17</ecNumber>
    </submittedName>
</protein>
<dbReference type="Pfam" id="PF02668">
    <property type="entry name" value="TauD"/>
    <property type="match status" value="1"/>
</dbReference>
<evidence type="ECO:0000256" key="2">
    <source>
        <dbReference type="ARBA" id="ARBA00005896"/>
    </source>
</evidence>
<name>A0ABU1MH13_9SPHN</name>
<keyword evidence="5 9" id="KW-0560">Oxidoreductase</keyword>
<evidence type="ECO:0000256" key="1">
    <source>
        <dbReference type="ARBA" id="ARBA00001954"/>
    </source>
</evidence>
<organism evidence="9 10">
    <name type="scientific">Novosphingobium capsulatum</name>
    <dbReference type="NCBI Taxonomy" id="13688"/>
    <lineage>
        <taxon>Bacteria</taxon>
        <taxon>Pseudomonadati</taxon>
        <taxon>Pseudomonadota</taxon>
        <taxon>Alphaproteobacteria</taxon>
        <taxon>Sphingomonadales</taxon>
        <taxon>Sphingomonadaceae</taxon>
        <taxon>Novosphingobium</taxon>
    </lineage>
</organism>
<evidence type="ECO:0000256" key="7">
    <source>
        <dbReference type="SAM" id="MobiDB-lite"/>
    </source>
</evidence>
<dbReference type="PANTHER" id="PTHR30468">
    <property type="entry name" value="ALPHA-KETOGLUTARATE-DEPENDENT SULFONATE DIOXYGENASE"/>
    <property type="match status" value="1"/>
</dbReference>
<proteinExistence type="inferred from homology"/>
<dbReference type="InterPro" id="IPR042098">
    <property type="entry name" value="TauD-like_sf"/>
</dbReference>
<evidence type="ECO:0000313" key="9">
    <source>
        <dbReference type="EMBL" id="MDR6509626.1"/>
    </source>
</evidence>
<dbReference type="EMBL" id="JAVDRD010000001">
    <property type="protein sequence ID" value="MDR6509626.1"/>
    <property type="molecule type" value="Genomic_DNA"/>
</dbReference>
<dbReference type="SUPFAM" id="SSF51197">
    <property type="entry name" value="Clavaminate synthase-like"/>
    <property type="match status" value="1"/>
</dbReference>
<evidence type="ECO:0000259" key="8">
    <source>
        <dbReference type="Pfam" id="PF02668"/>
    </source>
</evidence>
<reference evidence="9 10" key="1">
    <citation type="submission" date="2023-07" db="EMBL/GenBank/DDBJ databases">
        <title>Sorghum-associated microbial communities from plants grown in Nebraska, USA.</title>
        <authorList>
            <person name="Schachtman D."/>
        </authorList>
    </citation>
    <scope>NUCLEOTIDE SEQUENCE [LARGE SCALE GENOMIC DNA]</scope>
    <source>
        <strain evidence="9 10">DS1027</strain>
    </source>
</reference>